<reference evidence="2" key="1">
    <citation type="journal article" date="2019" name="Int. J. Syst. Evol. Microbiol.">
        <title>The Global Catalogue of Microorganisms (GCM) 10K type strain sequencing project: providing services to taxonomists for standard genome sequencing and annotation.</title>
        <authorList>
            <consortium name="The Broad Institute Genomics Platform"/>
            <consortium name="The Broad Institute Genome Sequencing Center for Infectious Disease"/>
            <person name="Wu L."/>
            <person name="Ma J."/>
        </authorList>
    </citation>
    <scope>NUCLEOTIDE SEQUENCE [LARGE SCALE GENOMIC DNA]</scope>
    <source>
        <strain evidence="2">JCM 4594</strain>
    </source>
</reference>
<proteinExistence type="predicted"/>
<evidence type="ECO:0000313" key="2">
    <source>
        <dbReference type="Proteomes" id="UP000600946"/>
    </source>
</evidence>
<evidence type="ECO:0000313" key="1">
    <source>
        <dbReference type="EMBL" id="GGY62277.1"/>
    </source>
</evidence>
<comment type="caution">
    <text evidence="1">The sequence shown here is derived from an EMBL/GenBank/DDBJ whole genome shotgun (WGS) entry which is preliminary data.</text>
</comment>
<name>A0ABQ3AQK5_9ACTN</name>
<sequence>MCVAESWLTTVTVSPGCTVSFTGLKAKLSIVICAAAAACGELGAAAPPGALRVLEAVAGAGVEVVAALEQPPAASRSTAAASTT</sequence>
<gene>
    <name evidence="1" type="ORF">GCM10010326_66420</name>
</gene>
<dbReference type="EMBL" id="BMUU01000015">
    <property type="protein sequence ID" value="GGY62277.1"/>
    <property type="molecule type" value="Genomic_DNA"/>
</dbReference>
<dbReference type="Proteomes" id="UP000600946">
    <property type="component" value="Unassembled WGS sequence"/>
</dbReference>
<accession>A0ABQ3AQK5</accession>
<protein>
    <submittedName>
        <fullName evidence="1">Uncharacterized protein</fullName>
    </submittedName>
</protein>
<keyword evidence="2" id="KW-1185">Reference proteome</keyword>
<organism evidence="1 2">
    <name type="scientific">Streptomyces xanthochromogenes</name>
    <dbReference type="NCBI Taxonomy" id="67384"/>
    <lineage>
        <taxon>Bacteria</taxon>
        <taxon>Bacillati</taxon>
        <taxon>Actinomycetota</taxon>
        <taxon>Actinomycetes</taxon>
        <taxon>Kitasatosporales</taxon>
        <taxon>Streptomycetaceae</taxon>
        <taxon>Streptomyces</taxon>
    </lineage>
</organism>